<dbReference type="CDD" id="cd07040">
    <property type="entry name" value="HP"/>
    <property type="match status" value="1"/>
</dbReference>
<evidence type="ECO:0000313" key="2">
    <source>
        <dbReference type="Proteomes" id="UP000321039"/>
    </source>
</evidence>
<reference evidence="1 2" key="1">
    <citation type="submission" date="2019-08" db="EMBL/GenBank/DDBJ databases">
        <title>Parahaliea maris sp. nov., isolated from the surface seawater.</title>
        <authorList>
            <person name="Liu Y."/>
        </authorList>
    </citation>
    <scope>NUCLEOTIDE SEQUENCE [LARGE SCALE GENOMIC DNA]</scope>
    <source>
        <strain evidence="1 2">HSLHS9</strain>
    </source>
</reference>
<dbReference type="AlphaFoldDB" id="A0A5C9A417"/>
<evidence type="ECO:0000313" key="1">
    <source>
        <dbReference type="EMBL" id="TXS95623.1"/>
    </source>
</evidence>
<accession>A0A5C9A417</accession>
<dbReference type="EMBL" id="VRZA01000002">
    <property type="protein sequence ID" value="TXS95623.1"/>
    <property type="molecule type" value="Genomic_DNA"/>
</dbReference>
<name>A0A5C9A417_9GAMM</name>
<dbReference type="InterPro" id="IPR029033">
    <property type="entry name" value="His_PPase_superfam"/>
</dbReference>
<gene>
    <name evidence="1" type="ORF">FV139_07020</name>
</gene>
<sequence>MILTIWRHGEAAPAVNDRLRQLTPRGERDVARGAPALADLCQRRGVPAPDQLWFSEWQRTTQTAGLIATALACDKRAERALIPGASVAGVEHALAPLFAAADGPAHLVLVSHQPLVSSLVDVLLGEHRAAPPHPPGGLVTLELSAPAAACGRLLWWAFPPDFEAGA</sequence>
<protein>
    <recommendedName>
        <fullName evidence="3">Phosphohistidine phosphatase SixA</fullName>
    </recommendedName>
</protein>
<dbReference type="SUPFAM" id="SSF53254">
    <property type="entry name" value="Phosphoglycerate mutase-like"/>
    <property type="match status" value="1"/>
</dbReference>
<comment type="caution">
    <text evidence="1">The sequence shown here is derived from an EMBL/GenBank/DDBJ whole genome shotgun (WGS) entry which is preliminary data.</text>
</comment>
<dbReference type="Proteomes" id="UP000321039">
    <property type="component" value="Unassembled WGS sequence"/>
</dbReference>
<organism evidence="1 2">
    <name type="scientific">Parahaliea maris</name>
    <dbReference type="NCBI Taxonomy" id="2716870"/>
    <lineage>
        <taxon>Bacteria</taxon>
        <taxon>Pseudomonadati</taxon>
        <taxon>Pseudomonadota</taxon>
        <taxon>Gammaproteobacteria</taxon>
        <taxon>Cellvibrionales</taxon>
        <taxon>Halieaceae</taxon>
        <taxon>Parahaliea</taxon>
    </lineage>
</organism>
<dbReference type="Gene3D" id="3.40.50.1240">
    <property type="entry name" value="Phosphoglycerate mutase-like"/>
    <property type="match status" value="1"/>
</dbReference>
<dbReference type="RefSeq" id="WP_148067534.1">
    <property type="nucleotide sequence ID" value="NZ_VRZA01000002.1"/>
</dbReference>
<evidence type="ECO:0008006" key="3">
    <source>
        <dbReference type="Google" id="ProtNLM"/>
    </source>
</evidence>
<proteinExistence type="predicted"/>
<keyword evidence="2" id="KW-1185">Reference proteome</keyword>